<dbReference type="SUPFAM" id="SSF54593">
    <property type="entry name" value="Glyoxalase/Bleomycin resistance protein/Dihydroxybiphenyl dioxygenase"/>
    <property type="match status" value="1"/>
</dbReference>
<dbReference type="InterPro" id="IPR037523">
    <property type="entry name" value="VOC_core"/>
</dbReference>
<feature type="domain" description="VOC" evidence="1">
    <location>
        <begin position="3"/>
        <end position="127"/>
    </location>
</feature>
<dbReference type="PANTHER" id="PTHR36503">
    <property type="entry name" value="BLR2520 PROTEIN"/>
    <property type="match status" value="1"/>
</dbReference>
<dbReference type="InterPro" id="IPR053863">
    <property type="entry name" value="Glyoxy/Ble-like_N"/>
</dbReference>
<proteinExistence type="predicted"/>
<accession>A0ABR6U8Q9</accession>
<comment type="caution">
    <text evidence="2">The sequence shown here is derived from an EMBL/GenBank/DDBJ whole genome shotgun (WGS) entry which is preliminary data.</text>
</comment>
<dbReference type="RefSeq" id="WP_186346077.1">
    <property type="nucleotide sequence ID" value="NZ_BMMR01000005.1"/>
</dbReference>
<dbReference type="InterPro" id="IPR029068">
    <property type="entry name" value="Glyas_Bleomycin-R_OHBP_Dase"/>
</dbReference>
<dbReference type="Proteomes" id="UP000604001">
    <property type="component" value="Unassembled WGS sequence"/>
</dbReference>
<evidence type="ECO:0000259" key="1">
    <source>
        <dbReference type="PROSITE" id="PS51819"/>
    </source>
</evidence>
<dbReference type="Gene3D" id="3.10.180.10">
    <property type="entry name" value="2,3-Dihydroxybiphenyl 1,2-Dioxygenase, domain 1"/>
    <property type="match status" value="1"/>
</dbReference>
<protein>
    <submittedName>
        <fullName evidence="2">VOC family protein</fullName>
    </submittedName>
</protein>
<evidence type="ECO:0000313" key="2">
    <source>
        <dbReference type="EMBL" id="MBC2960829.1"/>
    </source>
</evidence>
<dbReference type="EMBL" id="JACMYC010000005">
    <property type="protein sequence ID" value="MBC2960829.1"/>
    <property type="molecule type" value="Genomic_DNA"/>
</dbReference>
<dbReference type="PROSITE" id="PS51819">
    <property type="entry name" value="VOC"/>
    <property type="match status" value="1"/>
</dbReference>
<gene>
    <name evidence="2" type="ORF">H7344_11045</name>
</gene>
<dbReference type="PANTHER" id="PTHR36503:SF2">
    <property type="entry name" value="BLR2408 PROTEIN"/>
    <property type="match status" value="1"/>
</dbReference>
<sequence length="133" mass="14518">MSRMVFPNLPVADVERARAFWSALEFTFNEQFSDGKACCLVLNDLCSVMLLQEEYFHSFHGTTPAGTGTEVLICLSADSREEVDELCTRAAAAGATDTAERTGGDDGPMYGGSFRDLDGHVWEVMYMDLAAMG</sequence>
<name>A0ABR6U8Q9_9ACTN</name>
<organism evidence="2 3">
    <name type="scientific">Nocardioides deserti</name>
    <dbReference type="NCBI Taxonomy" id="1588644"/>
    <lineage>
        <taxon>Bacteria</taxon>
        <taxon>Bacillati</taxon>
        <taxon>Actinomycetota</taxon>
        <taxon>Actinomycetes</taxon>
        <taxon>Propionibacteriales</taxon>
        <taxon>Nocardioidaceae</taxon>
        <taxon>Nocardioides</taxon>
    </lineage>
</organism>
<evidence type="ECO:0000313" key="3">
    <source>
        <dbReference type="Proteomes" id="UP000604001"/>
    </source>
</evidence>
<keyword evidence="3" id="KW-1185">Reference proteome</keyword>
<reference evidence="2 3" key="1">
    <citation type="submission" date="2020-08" db="EMBL/GenBank/DDBJ databases">
        <title>novel species in genus Nocardioides.</title>
        <authorList>
            <person name="Zhang G."/>
        </authorList>
    </citation>
    <scope>NUCLEOTIDE SEQUENCE [LARGE SCALE GENOMIC DNA]</scope>
    <source>
        <strain evidence="2 3">SC8A-24</strain>
    </source>
</reference>
<dbReference type="Pfam" id="PF22677">
    <property type="entry name" value="Ble-like_N"/>
    <property type="match status" value="1"/>
</dbReference>